<reference evidence="7 8" key="1">
    <citation type="submission" date="2016-10" db="EMBL/GenBank/DDBJ databases">
        <authorList>
            <person name="Varghese N."/>
            <person name="Submissions S."/>
        </authorList>
    </citation>
    <scope>NUCLEOTIDE SEQUENCE [LARGE SCALE GENOMIC DNA]</scope>
    <source>
        <strain evidence="7 8">DSM 16525</strain>
    </source>
</reference>
<dbReference type="Proteomes" id="UP000183760">
    <property type="component" value="Unassembled WGS sequence"/>
</dbReference>
<keyword evidence="8" id="KW-1185">Reference proteome</keyword>
<organism evidence="6 9">
    <name type="scientific">Myxococcus fulvus</name>
    <dbReference type="NCBI Taxonomy" id="33"/>
    <lineage>
        <taxon>Bacteria</taxon>
        <taxon>Pseudomonadati</taxon>
        <taxon>Myxococcota</taxon>
        <taxon>Myxococcia</taxon>
        <taxon>Myxococcales</taxon>
        <taxon>Cystobacterineae</taxon>
        <taxon>Myxococcaceae</taxon>
        <taxon>Myxococcus</taxon>
    </lineage>
</organism>
<keyword evidence="3" id="KW-0804">Transcription</keyword>
<keyword evidence="2" id="KW-0238">DNA-binding</keyword>
<evidence type="ECO:0000256" key="3">
    <source>
        <dbReference type="ARBA" id="ARBA00023163"/>
    </source>
</evidence>
<keyword evidence="1" id="KW-0805">Transcription regulation</keyword>
<dbReference type="Gene3D" id="1.10.10.10">
    <property type="entry name" value="Winged helix-like DNA-binding domain superfamily/Winged helix DNA-binding domain"/>
    <property type="match status" value="1"/>
</dbReference>
<comment type="caution">
    <text evidence="6">The sequence shown here is derived from an EMBL/GenBank/DDBJ whole genome shotgun (WGS) entry which is preliminary data.</text>
</comment>
<accession>A0A511TEV6</accession>
<sequence length="143" mass="15670">MPIVKELPLVPAERALKVIGGRWKIFVLYFLFEGPKRLSELRRVIPGVSQKVLVQQLREMELHGVVEREVFAEVPPRVVYTATALGLSLRPIVGALCDWGKHHAAELRALDEPAPTGASSRRRAPAARASVTTRSAVSSSRAG</sequence>
<dbReference type="RefSeq" id="WP_083560718.1">
    <property type="nucleotide sequence ID" value="NZ_BJXR01000052.1"/>
</dbReference>
<evidence type="ECO:0000313" key="6">
    <source>
        <dbReference type="EMBL" id="GEN11932.1"/>
    </source>
</evidence>
<dbReference type="EMBL" id="FOIB01000013">
    <property type="protein sequence ID" value="SEU38858.1"/>
    <property type="molecule type" value="Genomic_DNA"/>
</dbReference>
<feature type="domain" description="HTH hxlR-type" evidence="5">
    <location>
        <begin position="10"/>
        <end position="108"/>
    </location>
</feature>
<dbReference type="Pfam" id="PF01638">
    <property type="entry name" value="HxlR"/>
    <property type="match status" value="1"/>
</dbReference>
<gene>
    <name evidence="6" type="ORF">MFU01_69690</name>
    <name evidence="7" type="ORF">SAMN05443572_113225</name>
</gene>
<feature type="compositionally biased region" description="Low complexity" evidence="4">
    <location>
        <begin position="126"/>
        <end position="143"/>
    </location>
</feature>
<dbReference type="GO" id="GO:0003677">
    <property type="term" value="F:DNA binding"/>
    <property type="evidence" value="ECO:0007669"/>
    <property type="project" value="UniProtKB-KW"/>
</dbReference>
<dbReference type="PROSITE" id="PS51118">
    <property type="entry name" value="HTH_HXLR"/>
    <property type="match status" value="1"/>
</dbReference>
<evidence type="ECO:0000256" key="2">
    <source>
        <dbReference type="ARBA" id="ARBA00023125"/>
    </source>
</evidence>
<dbReference type="STRING" id="1334629.MFUL124B02_10870"/>
<evidence type="ECO:0000313" key="7">
    <source>
        <dbReference type="EMBL" id="SEU38858.1"/>
    </source>
</evidence>
<dbReference type="AlphaFoldDB" id="A0A511TEV6"/>
<evidence type="ECO:0000313" key="9">
    <source>
        <dbReference type="Proteomes" id="UP000321514"/>
    </source>
</evidence>
<name>A0A511TEV6_MYXFU</name>
<protein>
    <submittedName>
        <fullName evidence="7">Transcriptional regulator, HxlR family</fullName>
    </submittedName>
</protein>
<dbReference type="OrthoDB" id="9800350at2"/>
<evidence type="ECO:0000313" key="8">
    <source>
        <dbReference type="Proteomes" id="UP000183760"/>
    </source>
</evidence>
<evidence type="ECO:0000256" key="4">
    <source>
        <dbReference type="SAM" id="MobiDB-lite"/>
    </source>
</evidence>
<proteinExistence type="predicted"/>
<dbReference type="EMBL" id="BJXR01000052">
    <property type="protein sequence ID" value="GEN11932.1"/>
    <property type="molecule type" value="Genomic_DNA"/>
</dbReference>
<dbReference type="InterPro" id="IPR036388">
    <property type="entry name" value="WH-like_DNA-bd_sf"/>
</dbReference>
<evidence type="ECO:0000259" key="5">
    <source>
        <dbReference type="PROSITE" id="PS51118"/>
    </source>
</evidence>
<dbReference type="InterPro" id="IPR036390">
    <property type="entry name" value="WH_DNA-bd_sf"/>
</dbReference>
<dbReference type="PANTHER" id="PTHR33204">
    <property type="entry name" value="TRANSCRIPTIONAL REGULATOR, MARR FAMILY"/>
    <property type="match status" value="1"/>
</dbReference>
<reference evidence="6 9" key="2">
    <citation type="submission" date="2019-07" db="EMBL/GenBank/DDBJ databases">
        <title>Whole genome shotgun sequence of Myxococcus fulvus NBRC 100333.</title>
        <authorList>
            <person name="Hosoyama A."/>
            <person name="Uohara A."/>
            <person name="Ohji S."/>
            <person name="Ichikawa N."/>
        </authorList>
    </citation>
    <scope>NUCLEOTIDE SEQUENCE [LARGE SCALE GENOMIC DNA]</scope>
    <source>
        <strain evidence="6 9">NBRC 100333</strain>
    </source>
</reference>
<evidence type="ECO:0000256" key="1">
    <source>
        <dbReference type="ARBA" id="ARBA00023015"/>
    </source>
</evidence>
<dbReference type="PANTHER" id="PTHR33204:SF29">
    <property type="entry name" value="TRANSCRIPTIONAL REGULATOR"/>
    <property type="match status" value="1"/>
</dbReference>
<dbReference type="Proteomes" id="UP000321514">
    <property type="component" value="Unassembled WGS sequence"/>
</dbReference>
<dbReference type="InterPro" id="IPR002577">
    <property type="entry name" value="HTH_HxlR"/>
</dbReference>
<feature type="region of interest" description="Disordered" evidence="4">
    <location>
        <begin position="110"/>
        <end position="143"/>
    </location>
</feature>
<dbReference type="SUPFAM" id="SSF46785">
    <property type="entry name" value="Winged helix' DNA-binding domain"/>
    <property type="match status" value="1"/>
</dbReference>